<evidence type="ECO:0000313" key="9">
    <source>
        <dbReference type="Proteomes" id="UP000248349"/>
    </source>
</evidence>
<gene>
    <name evidence="8" type="ORF">BP01DRAFT_413005</name>
</gene>
<dbReference type="InterPro" id="IPR036259">
    <property type="entry name" value="MFS_trans_sf"/>
</dbReference>
<feature type="transmembrane region" description="Helical" evidence="6">
    <location>
        <begin position="351"/>
        <end position="370"/>
    </location>
</feature>
<dbReference type="Pfam" id="PF07690">
    <property type="entry name" value="MFS_1"/>
    <property type="match status" value="1"/>
</dbReference>
<feature type="transmembrane region" description="Helical" evidence="6">
    <location>
        <begin position="116"/>
        <end position="140"/>
    </location>
</feature>
<keyword evidence="9" id="KW-1185">Reference proteome</keyword>
<feature type="transmembrane region" description="Helical" evidence="6">
    <location>
        <begin position="377"/>
        <end position="399"/>
    </location>
</feature>
<feature type="transmembrane region" description="Helical" evidence="6">
    <location>
        <begin position="318"/>
        <end position="339"/>
    </location>
</feature>
<proteinExistence type="predicted"/>
<evidence type="ECO:0000256" key="5">
    <source>
        <dbReference type="SAM" id="MobiDB-lite"/>
    </source>
</evidence>
<keyword evidence="3 6" id="KW-1133">Transmembrane helix</keyword>
<sequence length="519" mass="54918">MPRETEMPGNESPTEPESDKPEKTCESPNVTISGAECPRGKYLTGWRLSALLLCLGVSTFLTGLNESLVATAIPKITAHFHSVDQMGWYGTAYFLSSSCSILFFGRLYNQYPAKPILVGSIALFEVGCLVSGTATTSAAFIVGRLLSGFGCAGMNTGCLTVLAHAVPLERRPIFSAIIDGGYGVASSCGPLVGGAITSRVSWRWCFLVNTPPGALCILVILLVYRDQYIPAGRSERLVTQIASLDLVATLLFAATVACLILPLQWGGSTFPWHSARVIVLFILFGVFLATLIVHQVWRGEAAMIPSRVSRKKEMIGAPLYAFFVGGTANLLEYYLPIWFQEVWFVSPLRSGIYTIPMVAGFVVFSLVAGFGVSSTGYYLPFMYLGSCALIAGSALLTTIHPASQLASLIGFEILIGVGGGSGIQQAYLVAQTALATQDVAIGLAVIVLAQTLGGAVLLSITSSIVQGRLETATNGGDPSVISRAIIPAFYLAIAAGVGSLVSLLLLRMRSIKGTASDSK</sequence>
<feature type="region of interest" description="Disordered" evidence="5">
    <location>
        <begin position="1"/>
        <end position="29"/>
    </location>
</feature>
<dbReference type="GeneID" id="37080210"/>
<feature type="transmembrane region" description="Helical" evidence="6">
    <location>
        <begin position="244"/>
        <end position="265"/>
    </location>
</feature>
<feature type="transmembrane region" description="Helical" evidence="6">
    <location>
        <begin position="405"/>
        <end position="429"/>
    </location>
</feature>
<keyword evidence="2 6" id="KW-0812">Transmembrane</keyword>
<comment type="subcellular location">
    <subcellularLocation>
        <location evidence="1">Membrane</location>
        <topology evidence="1">Multi-pass membrane protein</topology>
    </subcellularLocation>
</comment>
<feature type="transmembrane region" description="Helical" evidence="6">
    <location>
        <begin position="201"/>
        <end position="224"/>
    </location>
</feature>
<dbReference type="GO" id="GO:0005886">
    <property type="term" value="C:plasma membrane"/>
    <property type="evidence" value="ECO:0007669"/>
    <property type="project" value="TreeGrafter"/>
</dbReference>
<accession>A0A318ZP11</accession>
<dbReference type="Proteomes" id="UP000248349">
    <property type="component" value="Unassembled WGS sequence"/>
</dbReference>
<dbReference type="RefSeq" id="XP_025435258.1">
    <property type="nucleotide sequence ID" value="XM_025578981.1"/>
</dbReference>
<evidence type="ECO:0000256" key="3">
    <source>
        <dbReference type="ARBA" id="ARBA00022989"/>
    </source>
</evidence>
<dbReference type="EMBL" id="KZ821219">
    <property type="protein sequence ID" value="PYH49276.1"/>
    <property type="molecule type" value="Genomic_DNA"/>
</dbReference>
<evidence type="ECO:0000259" key="7">
    <source>
        <dbReference type="PROSITE" id="PS50850"/>
    </source>
</evidence>
<feature type="transmembrane region" description="Helical" evidence="6">
    <location>
        <begin position="48"/>
        <end position="74"/>
    </location>
</feature>
<feature type="transmembrane region" description="Helical" evidence="6">
    <location>
        <begin position="86"/>
        <end position="104"/>
    </location>
</feature>
<dbReference type="SUPFAM" id="SSF103473">
    <property type="entry name" value="MFS general substrate transporter"/>
    <property type="match status" value="1"/>
</dbReference>
<dbReference type="AlphaFoldDB" id="A0A318ZP11"/>
<dbReference type="OrthoDB" id="10021397at2759"/>
<feature type="transmembrane region" description="Helical" evidence="6">
    <location>
        <begin position="277"/>
        <end position="297"/>
    </location>
</feature>
<dbReference type="Gene3D" id="1.20.1250.20">
    <property type="entry name" value="MFS general substrate transporter like domains"/>
    <property type="match status" value="1"/>
</dbReference>
<dbReference type="PROSITE" id="PS50850">
    <property type="entry name" value="MFS"/>
    <property type="match status" value="1"/>
</dbReference>
<protein>
    <submittedName>
        <fullName evidence="8">MFS general substrate transporter</fullName>
    </submittedName>
</protein>
<dbReference type="PANTHER" id="PTHR23501:SF199">
    <property type="entry name" value="MFS EFFLUX TRANSPORTER INPD-RELATED"/>
    <property type="match status" value="1"/>
</dbReference>
<reference evidence="8 9" key="1">
    <citation type="submission" date="2016-12" db="EMBL/GenBank/DDBJ databases">
        <title>The genomes of Aspergillus section Nigri reveals drivers in fungal speciation.</title>
        <authorList>
            <consortium name="DOE Joint Genome Institute"/>
            <person name="Vesth T.C."/>
            <person name="Nybo J."/>
            <person name="Theobald S."/>
            <person name="Brandl J."/>
            <person name="Frisvad J.C."/>
            <person name="Nielsen K.F."/>
            <person name="Lyhne E.K."/>
            <person name="Kogle M.E."/>
            <person name="Kuo A."/>
            <person name="Riley R."/>
            <person name="Clum A."/>
            <person name="Nolan M."/>
            <person name="Lipzen A."/>
            <person name="Salamov A."/>
            <person name="Henrissat B."/>
            <person name="Wiebenga A."/>
            <person name="De Vries R.P."/>
            <person name="Grigoriev I.V."/>
            <person name="Mortensen U.H."/>
            <person name="Andersen M.R."/>
            <person name="Baker S.E."/>
        </authorList>
    </citation>
    <scope>NUCLEOTIDE SEQUENCE [LARGE SCALE GENOMIC DNA]</scope>
    <source>
        <strain evidence="8 9">JOP 1030-1</strain>
    </source>
</reference>
<evidence type="ECO:0000256" key="6">
    <source>
        <dbReference type="SAM" id="Phobius"/>
    </source>
</evidence>
<name>A0A318ZP11_9EURO</name>
<dbReference type="GO" id="GO:0022857">
    <property type="term" value="F:transmembrane transporter activity"/>
    <property type="evidence" value="ECO:0007669"/>
    <property type="project" value="InterPro"/>
</dbReference>
<feature type="domain" description="Major facilitator superfamily (MFS) profile" evidence="7">
    <location>
        <begin position="51"/>
        <end position="510"/>
    </location>
</feature>
<organism evidence="8 9">
    <name type="scientific">Aspergillus saccharolyticus JOP 1030-1</name>
    <dbReference type="NCBI Taxonomy" id="1450539"/>
    <lineage>
        <taxon>Eukaryota</taxon>
        <taxon>Fungi</taxon>
        <taxon>Dikarya</taxon>
        <taxon>Ascomycota</taxon>
        <taxon>Pezizomycotina</taxon>
        <taxon>Eurotiomycetes</taxon>
        <taxon>Eurotiomycetidae</taxon>
        <taxon>Eurotiales</taxon>
        <taxon>Aspergillaceae</taxon>
        <taxon>Aspergillus</taxon>
        <taxon>Aspergillus subgen. Circumdati</taxon>
    </lineage>
</organism>
<feature type="transmembrane region" description="Helical" evidence="6">
    <location>
        <begin position="441"/>
        <end position="465"/>
    </location>
</feature>
<keyword evidence="4 6" id="KW-0472">Membrane</keyword>
<feature type="transmembrane region" description="Helical" evidence="6">
    <location>
        <begin position="485"/>
        <end position="506"/>
    </location>
</feature>
<dbReference type="CDD" id="cd17502">
    <property type="entry name" value="MFS_Azr1_MDR_like"/>
    <property type="match status" value="1"/>
</dbReference>
<evidence type="ECO:0000256" key="1">
    <source>
        <dbReference type="ARBA" id="ARBA00004141"/>
    </source>
</evidence>
<evidence type="ECO:0000256" key="4">
    <source>
        <dbReference type="ARBA" id="ARBA00023136"/>
    </source>
</evidence>
<evidence type="ECO:0000256" key="2">
    <source>
        <dbReference type="ARBA" id="ARBA00022692"/>
    </source>
</evidence>
<dbReference type="InterPro" id="IPR011701">
    <property type="entry name" value="MFS"/>
</dbReference>
<dbReference type="InterPro" id="IPR020846">
    <property type="entry name" value="MFS_dom"/>
</dbReference>
<dbReference type="PANTHER" id="PTHR23501">
    <property type="entry name" value="MAJOR FACILITATOR SUPERFAMILY"/>
    <property type="match status" value="1"/>
</dbReference>
<evidence type="ECO:0000313" key="8">
    <source>
        <dbReference type="EMBL" id="PYH49276.1"/>
    </source>
</evidence>